<dbReference type="Gene3D" id="3.30.420.40">
    <property type="match status" value="2"/>
</dbReference>
<dbReference type="STRING" id="681398.PJIAN_1405"/>
<dbReference type="EMBL" id="BDCR01000001">
    <property type="protein sequence ID" value="GAT61820.1"/>
    <property type="molecule type" value="Genomic_DNA"/>
</dbReference>
<organism evidence="1 2">
    <name type="scientific">Paludibacter jiangxiensis</name>
    <dbReference type="NCBI Taxonomy" id="681398"/>
    <lineage>
        <taxon>Bacteria</taxon>
        <taxon>Pseudomonadati</taxon>
        <taxon>Bacteroidota</taxon>
        <taxon>Bacteroidia</taxon>
        <taxon>Bacteroidales</taxon>
        <taxon>Paludibacteraceae</taxon>
        <taxon>Paludibacter</taxon>
    </lineage>
</organism>
<dbReference type="PANTHER" id="PTHR43190">
    <property type="entry name" value="N-ACETYL-D-GLUCOSAMINE KINASE"/>
    <property type="match status" value="1"/>
</dbReference>
<dbReference type="InterPro" id="IPR052519">
    <property type="entry name" value="Euk-type_GlcNAc_Kinase"/>
</dbReference>
<dbReference type="AlphaFoldDB" id="A0A170YHS9"/>
<dbReference type="Gene3D" id="1.10.720.160">
    <property type="match status" value="1"/>
</dbReference>
<dbReference type="Proteomes" id="UP000076586">
    <property type="component" value="Unassembled WGS sequence"/>
</dbReference>
<keyword evidence="2" id="KW-1185">Reference proteome</keyword>
<proteinExistence type="predicted"/>
<dbReference type="CDD" id="cd24079">
    <property type="entry name" value="ASKHA_NBD_PG1100-like"/>
    <property type="match status" value="1"/>
</dbReference>
<reference evidence="2" key="2">
    <citation type="journal article" date="2017" name="Genome Announc.">
        <title>Draft genome sequence of Paludibacter jiangxiensis NM7(T), a propionate-producing fermentative bacterium.</title>
        <authorList>
            <person name="Qiu Y.-L."/>
            <person name="Tourlousse D.M."/>
            <person name="Matsuura N."/>
            <person name="Ohashi A."/>
            <person name="Sekiguchi Y."/>
        </authorList>
    </citation>
    <scope>NUCLEOTIDE SEQUENCE [LARGE SCALE GENOMIC DNA]</scope>
    <source>
        <strain evidence="2">NM7</strain>
    </source>
</reference>
<reference evidence="2" key="1">
    <citation type="submission" date="2016-04" db="EMBL/GenBank/DDBJ databases">
        <title>Draft genome sequence of Paludibacter jiangxiensis strain NM7.</title>
        <authorList>
            <person name="Qiu Y."/>
            <person name="Matsuura N."/>
            <person name="Ohashi A."/>
            <person name="Tourlousse M.D."/>
            <person name="Sekiguchi Y."/>
        </authorList>
    </citation>
    <scope>NUCLEOTIDE SEQUENCE [LARGE SCALE GENOMIC DNA]</scope>
    <source>
        <strain evidence="2">NM7</strain>
    </source>
</reference>
<accession>A0A170YHS9</accession>
<sequence length="282" mass="32113">MKLIADSGSSKTEWCLVEGIYVIERAFTEGLNPFFQMRREISRSIRLQLPEVFFKKKVDQIYFYGAGCSSKEKKDVIKASLVTQFRAPAEVESDLLGAVRALFGNQPGIGCILGTGSNSCFYDGEKIVKNVAPLGYILGDEGSGAVLGKMFLSDCMKQIAPKDLCDMFYDVYKITPADIMENVYSKPFANRFLASFSFFLEKHLDHEYVYELVSRNFRNFFTRNIVHYDYKAYPIHFMGHVAYYYADILKEVASEFDVVVGQIEKSPMPGLVRYHTAHCRLD</sequence>
<evidence type="ECO:0008006" key="3">
    <source>
        <dbReference type="Google" id="ProtNLM"/>
    </source>
</evidence>
<evidence type="ECO:0000313" key="2">
    <source>
        <dbReference type="Proteomes" id="UP000076586"/>
    </source>
</evidence>
<dbReference type="RefSeq" id="WP_068701514.1">
    <property type="nucleotide sequence ID" value="NZ_BDCR01000001.1"/>
</dbReference>
<dbReference type="PANTHER" id="PTHR43190:SF3">
    <property type="entry name" value="N-ACETYL-D-GLUCOSAMINE KINASE"/>
    <property type="match status" value="1"/>
</dbReference>
<evidence type="ECO:0000313" key="1">
    <source>
        <dbReference type="EMBL" id="GAT61820.1"/>
    </source>
</evidence>
<dbReference type="OrthoDB" id="871343at2"/>
<dbReference type="SUPFAM" id="SSF53067">
    <property type="entry name" value="Actin-like ATPase domain"/>
    <property type="match status" value="2"/>
</dbReference>
<dbReference type="InterPro" id="IPR043129">
    <property type="entry name" value="ATPase_NBD"/>
</dbReference>
<name>A0A170YHS9_9BACT</name>
<comment type="caution">
    <text evidence="1">The sequence shown here is derived from an EMBL/GenBank/DDBJ whole genome shotgun (WGS) entry which is preliminary data.</text>
</comment>
<protein>
    <recommendedName>
        <fullName evidence="3">BadF-type ATPase</fullName>
    </recommendedName>
</protein>
<gene>
    <name evidence="1" type="ORF">PJIAN_1405</name>
</gene>